<dbReference type="Gene3D" id="3.40.525.10">
    <property type="entry name" value="CRAL-TRIO lipid binding domain"/>
    <property type="match status" value="1"/>
</dbReference>
<dbReference type="RefSeq" id="XP_026676795.1">
    <property type="nucleotide sequence ID" value="XM_026820994.1"/>
</dbReference>
<dbReference type="PaxDb" id="121845-A0A3Q0IR29"/>
<keyword evidence="2" id="KW-1185">Reference proteome</keyword>
<dbReference type="PANTHER" id="PTHR10174">
    <property type="entry name" value="ALPHA-TOCOPHEROL TRANSFER PROTEIN-RELATED"/>
    <property type="match status" value="1"/>
</dbReference>
<dbReference type="AlphaFoldDB" id="A0A3Q0IR29"/>
<gene>
    <name evidence="3" type="primary">LOC103506048</name>
</gene>
<proteinExistence type="predicted"/>
<dbReference type="KEGG" id="dci:103506048"/>
<dbReference type="GeneID" id="103506048"/>
<organism evidence="2 3">
    <name type="scientific">Diaphorina citri</name>
    <name type="common">Asian citrus psyllid</name>
    <dbReference type="NCBI Taxonomy" id="121845"/>
    <lineage>
        <taxon>Eukaryota</taxon>
        <taxon>Metazoa</taxon>
        <taxon>Ecdysozoa</taxon>
        <taxon>Arthropoda</taxon>
        <taxon>Hexapoda</taxon>
        <taxon>Insecta</taxon>
        <taxon>Pterygota</taxon>
        <taxon>Neoptera</taxon>
        <taxon>Paraneoptera</taxon>
        <taxon>Hemiptera</taxon>
        <taxon>Sternorrhyncha</taxon>
        <taxon>Psylloidea</taxon>
        <taxon>Psyllidae</taxon>
        <taxon>Diaphorininae</taxon>
        <taxon>Diaphorina</taxon>
    </lineage>
</organism>
<accession>A0A3Q0IR29</accession>
<dbReference type="GO" id="GO:1902936">
    <property type="term" value="F:phosphatidylinositol bisphosphate binding"/>
    <property type="evidence" value="ECO:0007669"/>
    <property type="project" value="TreeGrafter"/>
</dbReference>
<reference evidence="3" key="1">
    <citation type="submission" date="2025-08" db="UniProtKB">
        <authorList>
            <consortium name="RefSeq"/>
        </authorList>
    </citation>
    <scope>IDENTIFICATION</scope>
</reference>
<dbReference type="SUPFAM" id="SSF52087">
    <property type="entry name" value="CRAL/TRIO domain"/>
    <property type="match status" value="1"/>
</dbReference>
<protein>
    <submittedName>
        <fullName evidence="3">Alpha-tocopherol transfer protein-like</fullName>
    </submittedName>
</protein>
<name>A0A3Q0IR29_DIACI</name>
<sequence>MKALQRSAEQTLLKYLNLKKRFPMSTCDLDCLDPKMNELFSSGYLFVSPIKDKQGRRVIIGVGSNLDPQKYTDEDHFKTHMITYETLLWDEETQIRGLTYFGDIKGVSTSQVLICLYLIQSCTQVSIVDINVYV</sequence>
<dbReference type="Pfam" id="PF00650">
    <property type="entry name" value="CRAL_TRIO"/>
    <property type="match status" value="1"/>
</dbReference>
<dbReference type="PANTHER" id="PTHR10174:SF120">
    <property type="entry name" value="CELLULAR RETINALDEHYDE BINDING PROTEIN"/>
    <property type="match status" value="1"/>
</dbReference>
<dbReference type="InterPro" id="IPR001251">
    <property type="entry name" value="CRAL-TRIO_dom"/>
</dbReference>
<dbReference type="GO" id="GO:0016020">
    <property type="term" value="C:membrane"/>
    <property type="evidence" value="ECO:0007669"/>
    <property type="project" value="TreeGrafter"/>
</dbReference>
<evidence type="ECO:0000313" key="2">
    <source>
        <dbReference type="Proteomes" id="UP000079169"/>
    </source>
</evidence>
<dbReference type="STRING" id="121845.A0A3Q0IR29"/>
<dbReference type="InterPro" id="IPR036865">
    <property type="entry name" value="CRAL-TRIO_dom_sf"/>
</dbReference>
<evidence type="ECO:0000313" key="3">
    <source>
        <dbReference type="RefSeq" id="XP_026676795.1"/>
    </source>
</evidence>
<evidence type="ECO:0000259" key="1">
    <source>
        <dbReference type="Pfam" id="PF00650"/>
    </source>
</evidence>
<dbReference type="Proteomes" id="UP000079169">
    <property type="component" value="Unplaced"/>
</dbReference>
<feature type="domain" description="CRAL-TRIO" evidence="1">
    <location>
        <begin position="43"/>
        <end position="113"/>
    </location>
</feature>